<feature type="transmembrane region" description="Helical" evidence="1">
    <location>
        <begin position="90"/>
        <end position="111"/>
    </location>
</feature>
<dbReference type="GO" id="GO:0042802">
    <property type="term" value="F:identical protein binding"/>
    <property type="evidence" value="ECO:0007669"/>
    <property type="project" value="TreeGrafter"/>
</dbReference>
<reference evidence="3" key="1">
    <citation type="journal article" date="2021" name="PeerJ">
        <title>Extensive microbial diversity within the chicken gut microbiome revealed by metagenomics and culture.</title>
        <authorList>
            <person name="Gilroy R."/>
            <person name="Ravi A."/>
            <person name="Getino M."/>
            <person name="Pursley I."/>
            <person name="Horton D.L."/>
            <person name="Alikhan N.F."/>
            <person name="Baker D."/>
            <person name="Gharbi K."/>
            <person name="Hall N."/>
            <person name="Watson M."/>
            <person name="Adriaenssens E.M."/>
            <person name="Foster-Nyarko E."/>
            <person name="Jarju S."/>
            <person name="Secka A."/>
            <person name="Antonio M."/>
            <person name="Oren A."/>
            <person name="Chaudhuri R.R."/>
            <person name="La Ragione R."/>
            <person name="Hildebrand F."/>
            <person name="Pallen M.J."/>
        </authorList>
    </citation>
    <scope>NUCLEOTIDE SEQUENCE</scope>
    <source>
        <strain evidence="3">CHK33-5263</strain>
    </source>
</reference>
<dbReference type="AlphaFoldDB" id="A0A9D2DWM3"/>
<sequence length="331" mass="37568">QNLSYSLSILCVGLFGWDSTQPEVLYILVQVLIYTAAHVLCFVLGVRKLKEIGGGFGKERLIMILVALILTAIVYLMQYDRQTPAAPEFLEWRLCFICYDIITLLMLFGMYDRDNLRRQNAILDSLRTSEEKQYDLDKRAIETVNIKCHDLKHQLVALRSRADGEFEQSLKEMEDAVLIYDAIAKTGCKPLDVVLTSKYFICEQERIVLTYMVDGEALSFMRAGDIYSLFGNALDNAIRAEIQVADREKRFIGVNASRRGAFFYIQVENYCEEALVFKNGLPITTKTDGGNHGFGVISMKRIAERYGGTMEVDCEDKIFRLSITLPIPAAL</sequence>
<gene>
    <name evidence="3" type="ORF">H9812_04030</name>
</gene>
<dbReference type="CDD" id="cd16935">
    <property type="entry name" value="HATPase_AgrC-ComD-like"/>
    <property type="match status" value="1"/>
</dbReference>
<feature type="transmembrane region" description="Helical" evidence="1">
    <location>
        <begin position="61"/>
        <end position="78"/>
    </location>
</feature>
<feature type="domain" description="Sensor histidine kinase NatK-like C-terminal" evidence="2">
    <location>
        <begin position="222"/>
        <end position="326"/>
    </location>
</feature>
<evidence type="ECO:0000313" key="4">
    <source>
        <dbReference type="Proteomes" id="UP000824044"/>
    </source>
</evidence>
<dbReference type="EMBL" id="DXBS01000077">
    <property type="protein sequence ID" value="HIZ24627.1"/>
    <property type="molecule type" value="Genomic_DNA"/>
</dbReference>
<organism evidence="3 4">
    <name type="scientific">Candidatus Gallimonas intestinigallinarum</name>
    <dbReference type="NCBI Taxonomy" id="2838604"/>
    <lineage>
        <taxon>Bacteria</taxon>
        <taxon>Bacillati</taxon>
        <taxon>Bacillota</taxon>
        <taxon>Clostridia</taxon>
        <taxon>Candidatus Gallimonas</taxon>
    </lineage>
</organism>
<dbReference type="PANTHER" id="PTHR40448:SF1">
    <property type="entry name" value="TWO-COMPONENT SENSOR HISTIDINE KINASE"/>
    <property type="match status" value="1"/>
</dbReference>
<proteinExistence type="predicted"/>
<evidence type="ECO:0000256" key="1">
    <source>
        <dbReference type="SAM" id="Phobius"/>
    </source>
</evidence>
<name>A0A9D2DWM3_9FIRM</name>
<dbReference type="InterPro" id="IPR032834">
    <property type="entry name" value="NatK-like_C"/>
</dbReference>
<keyword evidence="1" id="KW-0812">Transmembrane</keyword>
<evidence type="ECO:0000259" key="2">
    <source>
        <dbReference type="Pfam" id="PF14501"/>
    </source>
</evidence>
<feature type="transmembrane region" description="Helical" evidence="1">
    <location>
        <begin position="24"/>
        <end position="49"/>
    </location>
</feature>
<comment type="caution">
    <text evidence="3">The sequence shown here is derived from an EMBL/GenBank/DDBJ whole genome shotgun (WGS) entry which is preliminary data.</text>
</comment>
<dbReference type="InterPro" id="IPR036890">
    <property type="entry name" value="HATPase_C_sf"/>
</dbReference>
<protein>
    <submittedName>
        <fullName evidence="3">GHKL domain-containing protein</fullName>
    </submittedName>
</protein>
<dbReference type="SUPFAM" id="SSF55874">
    <property type="entry name" value="ATPase domain of HSP90 chaperone/DNA topoisomerase II/histidine kinase"/>
    <property type="match status" value="1"/>
</dbReference>
<keyword evidence="1" id="KW-0472">Membrane</keyword>
<accession>A0A9D2DWM3</accession>
<dbReference type="Pfam" id="PF14501">
    <property type="entry name" value="HATPase_c_5"/>
    <property type="match status" value="1"/>
</dbReference>
<dbReference type="Gene3D" id="3.30.565.10">
    <property type="entry name" value="Histidine kinase-like ATPase, C-terminal domain"/>
    <property type="match status" value="1"/>
</dbReference>
<dbReference type="Proteomes" id="UP000824044">
    <property type="component" value="Unassembled WGS sequence"/>
</dbReference>
<dbReference type="PANTHER" id="PTHR40448">
    <property type="entry name" value="TWO-COMPONENT SENSOR HISTIDINE KINASE"/>
    <property type="match status" value="1"/>
</dbReference>
<evidence type="ECO:0000313" key="3">
    <source>
        <dbReference type="EMBL" id="HIZ24627.1"/>
    </source>
</evidence>
<feature type="non-terminal residue" evidence="3">
    <location>
        <position position="1"/>
    </location>
</feature>
<keyword evidence="1" id="KW-1133">Transmembrane helix</keyword>
<reference evidence="3" key="2">
    <citation type="submission" date="2021-04" db="EMBL/GenBank/DDBJ databases">
        <authorList>
            <person name="Gilroy R."/>
        </authorList>
    </citation>
    <scope>NUCLEOTIDE SEQUENCE</scope>
    <source>
        <strain evidence="3">CHK33-5263</strain>
    </source>
</reference>